<sequence length="167" mass="19610">MPLPFIFQYQNLFKNNMEKLSGISETLLITLYFRYLESKRADAIIDDAKSLEIIERIDADLSKFGNDKISQLSVAIRSKVFDEQTQIFLNKNPDSIVVNLAAGLCTRFFRLNQNNVKWYDLDLEEIKPLWMQLIGETEQHKFINHSVLDTSWTVFSKRTKTKKYCLF</sequence>
<dbReference type="InterPro" id="IPR007213">
    <property type="entry name" value="Ppm1/Ppm2/Tcmp"/>
</dbReference>
<keyword evidence="4" id="KW-1185">Reference proteome</keyword>
<dbReference type="GO" id="GO:0032259">
    <property type="term" value="P:methylation"/>
    <property type="evidence" value="ECO:0007669"/>
    <property type="project" value="UniProtKB-KW"/>
</dbReference>
<comment type="caution">
    <text evidence="3">The sequence shown here is derived from an EMBL/GenBank/DDBJ whole genome shotgun (WGS) entry which is preliminary data.</text>
</comment>
<dbReference type="Proteomes" id="UP000218238">
    <property type="component" value="Unassembled WGS sequence"/>
</dbReference>
<dbReference type="SUPFAM" id="SSF53335">
    <property type="entry name" value="S-adenosyl-L-methionine-dependent methyltransferases"/>
    <property type="match status" value="1"/>
</dbReference>
<protein>
    <submittedName>
        <fullName evidence="3">Uncharacterized protein</fullName>
    </submittedName>
</protein>
<dbReference type="PANTHER" id="PTHR43619:SF2">
    <property type="entry name" value="S-ADENOSYL-L-METHIONINE-DEPENDENT METHYLTRANSFERASES SUPERFAMILY PROTEIN"/>
    <property type="match status" value="1"/>
</dbReference>
<keyword evidence="1" id="KW-0489">Methyltransferase</keyword>
<evidence type="ECO:0000313" key="4">
    <source>
        <dbReference type="Proteomes" id="UP000218238"/>
    </source>
</evidence>
<evidence type="ECO:0000256" key="1">
    <source>
        <dbReference type="ARBA" id="ARBA00022603"/>
    </source>
</evidence>
<dbReference type="EMBL" id="NTFS01000046">
    <property type="protein sequence ID" value="PAX59560.1"/>
    <property type="molecule type" value="Genomic_DNA"/>
</dbReference>
<organism evidence="3 4">
    <name type="scientific">Brunnivagina elsteri CCALA 953</name>
    <dbReference type="NCBI Taxonomy" id="987040"/>
    <lineage>
        <taxon>Bacteria</taxon>
        <taxon>Bacillati</taxon>
        <taxon>Cyanobacteriota</taxon>
        <taxon>Cyanophyceae</taxon>
        <taxon>Nostocales</taxon>
        <taxon>Calotrichaceae</taxon>
        <taxon>Brunnivagina</taxon>
    </lineage>
</organism>
<dbReference type="Pfam" id="PF04072">
    <property type="entry name" value="LCM"/>
    <property type="match status" value="1"/>
</dbReference>
<dbReference type="GO" id="GO:0008168">
    <property type="term" value="F:methyltransferase activity"/>
    <property type="evidence" value="ECO:0007669"/>
    <property type="project" value="UniProtKB-KW"/>
</dbReference>
<dbReference type="InterPro" id="IPR029063">
    <property type="entry name" value="SAM-dependent_MTases_sf"/>
</dbReference>
<dbReference type="Gene3D" id="3.40.50.150">
    <property type="entry name" value="Vaccinia Virus protein VP39"/>
    <property type="match status" value="1"/>
</dbReference>
<gene>
    <name evidence="3" type="ORF">CK510_06395</name>
</gene>
<dbReference type="PANTHER" id="PTHR43619">
    <property type="entry name" value="S-ADENOSYL-L-METHIONINE-DEPENDENT METHYLTRANSFERASE YKTD-RELATED"/>
    <property type="match status" value="1"/>
</dbReference>
<dbReference type="AlphaFoldDB" id="A0A2A2TMI7"/>
<evidence type="ECO:0000313" key="3">
    <source>
        <dbReference type="EMBL" id="PAX59560.1"/>
    </source>
</evidence>
<name>A0A2A2TMI7_9CYAN</name>
<accession>A0A2A2TMI7</accession>
<proteinExistence type="predicted"/>
<keyword evidence="2" id="KW-0808">Transferase</keyword>
<reference evidence="3 4" key="1">
    <citation type="submission" date="2017-08" db="EMBL/GenBank/DDBJ databases">
        <title>Draft genome sequence of filamentous cyanobacterium Calothrix elsteri CCALA 953.</title>
        <authorList>
            <person name="Gagunashvili A.N."/>
            <person name="Elster J."/>
            <person name="Andresson O.S."/>
        </authorList>
    </citation>
    <scope>NUCLEOTIDE SEQUENCE [LARGE SCALE GENOMIC DNA]</scope>
    <source>
        <strain evidence="3 4">CCALA 953</strain>
    </source>
</reference>
<evidence type="ECO:0000256" key="2">
    <source>
        <dbReference type="ARBA" id="ARBA00022679"/>
    </source>
</evidence>